<evidence type="ECO:0000256" key="2">
    <source>
        <dbReference type="ARBA" id="ARBA00022741"/>
    </source>
</evidence>
<evidence type="ECO:0000313" key="10">
    <source>
        <dbReference type="Proteomes" id="UP000245946"/>
    </source>
</evidence>
<dbReference type="PRINTS" id="PR00959">
    <property type="entry name" value="MEVGALKINASE"/>
</dbReference>
<evidence type="ECO:0000313" key="9">
    <source>
        <dbReference type="EMBL" id="PWN99841.1"/>
    </source>
</evidence>
<protein>
    <submittedName>
        <fullName evidence="9">Galactokinase</fullName>
    </submittedName>
</protein>
<keyword evidence="9" id="KW-0808">Transferase</keyword>
<sequence length="515" mass="56374">MTSHLPLLDVASIYSAARQPREAQRWHALTQRFEAEYGAPPHFVARAPGRVNIIGEHIDHMGFAVLPAALEMDILMLVRVTRAPDGEAPPPTLRVELRNTAPRFEAASFECAVADLQGVELQHEGAARWANYWKVALRGLHPHLPASVLDSASRPTKLEVLVDGTIPPESSLSSSAAMTVCSSMVVLEAFGARALIGREEMADVAIESERLVGVASGGMDQAASIFGVPSHALHISFFPKLAIRALRLPDSTPKHTLLIANTLVVSDKKVSGPVQYNLRVVELWMAARVLAKQLGLPRDASTKTLRKLMHVYFEKHPLEEDEAAQELGEEAAQIKKLGQLAEQLLPSHDVTRAEVEQLTGFEGEAFEQEFLSAFPIRADKFRLQARTRHVFAEAYRVHEFAALAARAHEGVYAELGALMNASQASLMLDYENGCAEILDVVRLAREAGAEGSRATGAGWGGSTVHLVREDRVDKVLEALRTHFYKKRWPELGEEELEQSLLVSDPASGAGLMLLD</sequence>
<dbReference type="FunFam" id="1.20.1440.340:FF:000003">
    <property type="entry name" value="GAL1p Galactokinase"/>
    <property type="match status" value="1"/>
</dbReference>
<dbReference type="InterPro" id="IPR020568">
    <property type="entry name" value="Ribosomal_Su5_D2-typ_SF"/>
</dbReference>
<dbReference type="NCBIfam" id="TIGR00131">
    <property type="entry name" value="gal_kin"/>
    <property type="match status" value="1"/>
</dbReference>
<dbReference type="Pfam" id="PF10509">
    <property type="entry name" value="GalKase_gal_bdg"/>
    <property type="match status" value="1"/>
</dbReference>
<dbReference type="Pfam" id="PF00288">
    <property type="entry name" value="GHMP_kinases_N"/>
    <property type="match status" value="1"/>
</dbReference>
<keyword evidence="4" id="KW-0299">Galactose metabolism</keyword>
<dbReference type="Proteomes" id="UP000245946">
    <property type="component" value="Unassembled WGS sequence"/>
</dbReference>
<keyword evidence="3" id="KW-0067">ATP-binding</keyword>
<dbReference type="SUPFAM" id="SSF55060">
    <property type="entry name" value="GHMP Kinase, C-terminal domain"/>
    <property type="match status" value="1"/>
</dbReference>
<dbReference type="InterPro" id="IPR006204">
    <property type="entry name" value="GHMP_kinase_N_dom"/>
</dbReference>
<dbReference type="STRING" id="58919.A0A316ZE85"/>
<name>A0A316ZE85_9BASI</name>
<evidence type="ECO:0000259" key="7">
    <source>
        <dbReference type="Pfam" id="PF08544"/>
    </source>
</evidence>
<dbReference type="InterPro" id="IPR006206">
    <property type="entry name" value="Mevalonate/galactokinase"/>
</dbReference>
<dbReference type="AlphaFoldDB" id="A0A316ZE85"/>
<proteinExistence type="inferred from homology"/>
<feature type="domain" description="GHMP kinase N-terminal" evidence="6">
    <location>
        <begin position="153"/>
        <end position="227"/>
    </location>
</feature>
<dbReference type="InterPro" id="IPR036554">
    <property type="entry name" value="GHMP_kinase_C_sf"/>
</dbReference>
<dbReference type="PANTHER" id="PTHR10457:SF7">
    <property type="entry name" value="GALACTOKINASE-RELATED"/>
    <property type="match status" value="1"/>
</dbReference>
<dbReference type="OrthoDB" id="187738at2759"/>
<dbReference type="PIRSF" id="PIRSF000530">
    <property type="entry name" value="Galactokinase"/>
    <property type="match status" value="1"/>
</dbReference>
<feature type="domain" description="GHMP kinase C-terminal" evidence="7">
    <location>
        <begin position="409"/>
        <end position="484"/>
    </location>
</feature>
<keyword evidence="10" id="KW-1185">Reference proteome</keyword>
<comment type="similarity">
    <text evidence="1">Belongs to the GHMP kinase family. GalK subfamily.</text>
</comment>
<evidence type="ECO:0000256" key="5">
    <source>
        <dbReference type="ARBA" id="ARBA00023277"/>
    </source>
</evidence>
<accession>A0A316ZE85</accession>
<dbReference type="GeneID" id="37271244"/>
<dbReference type="InterPro" id="IPR013750">
    <property type="entry name" value="GHMP_kinase_C_dom"/>
</dbReference>
<organism evidence="9 10">
    <name type="scientific">Tilletiopsis washingtonensis</name>
    <dbReference type="NCBI Taxonomy" id="58919"/>
    <lineage>
        <taxon>Eukaryota</taxon>
        <taxon>Fungi</taxon>
        <taxon>Dikarya</taxon>
        <taxon>Basidiomycota</taxon>
        <taxon>Ustilaginomycotina</taxon>
        <taxon>Exobasidiomycetes</taxon>
        <taxon>Entylomatales</taxon>
        <taxon>Entylomatales incertae sedis</taxon>
        <taxon>Tilletiopsis</taxon>
    </lineage>
</organism>
<dbReference type="GO" id="GO:0005524">
    <property type="term" value="F:ATP binding"/>
    <property type="evidence" value="ECO:0007669"/>
    <property type="project" value="UniProtKB-KW"/>
</dbReference>
<dbReference type="EMBL" id="KZ819287">
    <property type="protein sequence ID" value="PWN99841.1"/>
    <property type="molecule type" value="Genomic_DNA"/>
</dbReference>
<dbReference type="RefSeq" id="XP_025600120.1">
    <property type="nucleotide sequence ID" value="XM_025743700.1"/>
</dbReference>
<evidence type="ECO:0000259" key="6">
    <source>
        <dbReference type="Pfam" id="PF00288"/>
    </source>
</evidence>
<dbReference type="PANTHER" id="PTHR10457">
    <property type="entry name" value="MEVALONATE KINASE/GALACTOKINASE"/>
    <property type="match status" value="1"/>
</dbReference>
<evidence type="ECO:0000256" key="4">
    <source>
        <dbReference type="ARBA" id="ARBA00023144"/>
    </source>
</evidence>
<dbReference type="Pfam" id="PF08544">
    <property type="entry name" value="GHMP_kinases_C"/>
    <property type="match status" value="1"/>
</dbReference>
<keyword evidence="9" id="KW-0418">Kinase</keyword>
<dbReference type="PRINTS" id="PR00473">
    <property type="entry name" value="GALCTOKINASE"/>
</dbReference>
<reference evidence="9 10" key="1">
    <citation type="journal article" date="2018" name="Mol. Biol. Evol.">
        <title>Broad Genomic Sampling Reveals a Smut Pathogenic Ancestry of the Fungal Clade Ustilaginomycotina.</title>
        <authorList>
            <person name="Kijpornyongpan T."/>
            <person name="Mondo S.J."/>
            <person name="Barry K."/>
            <person name="Sandor L."/>
            <person name="Lee J."/>
            <person name="Lipzen A."/>
            <person name="Pangilinan J."/>
            <person name="LaButti K."/>
            <person name="Hainaut M."/>
            <person name="Henrissat B."/>
            <person name="Grigoriev I.V."/>
            <person name="Spatafora J.W."/>
            <person name="Aime M.C."/>
        </authorList>
    </citation>
    <scope>NUCLEOTIDE SEQUENCE [LARGE SCALE GENOMIC DNA]</scope>
    <source>
        <strain evidence="9 10">MCA 4186</strain>
    </source>
</reference>
<dbReference type="Gene3D" id="3.30.230.10">
    <property type="match status" value="1"/>
</dbReference>
<dbReference type="GO" id="GO:0005829">
    <property type="term" value="C:cytosol"/>
    <property type="evidence" value="ECO:0007669"/>
    <property type="project" value="TreeGrafter"/>
</dbReference>
<dbReference type="GO" id="GO:0004335">
    <property type="term" value="F:galactokinase activity"/>
    <property type="evidence" value="ECO:0007669"/>
    <property type="project" value="InterPro"/>
</dbReference>
<evidence type="ECO:0000256" key="3">
    <source>
        <dbReference type="ARBA" id="ARBA00022840"/>
    </source>
</evidence>
<dbReference type="InterPro" id="IPR019539">
    <property type="entry name" value="GalKase_N"/>
</dbReference>
<feature type="domain" description="Galactokinase N-terminal" evidence="8">
    <location>
        <begin position="31"/>
        <end position="79"/>
    </location>
</feature>
<dbReference type="InterPro" id="IPR014721">
    <property type="entry name" value="Ribsml_uS5_D2-typ_fold_subgr"/>
</dbReference>
<keyword evidence="5" id="KW-0119">Carbohydrate metabolism</keyword>
<dbReference type="SUPFAM" id="SSF54211">
    <property type="entry name" value="Ribosomal protein S5 domain 2-like"/>
    <property type="match status" value="1"/>
</dbReference>
<evidence type="ECO:0000259" key="8">
    <source>
        <dbReference type="Pfam" id="PF10509"/>
    </source>
</evidence>
<dbReference type="Gene3D" id="1.20.1440.340">
    <property type="match status" value="1"/>
</dbReference>
<gene>
    <name evidence="9" type="ORF">FA09DRAFT_333681</name>
</gene>
<dbReference type="GO" id="GO:0006012">
    <property type="term" value="P:galactose metabolic process"/>
    <property type="evidence" value="ECO:0007669"/>
    <property type="project" value="UniProtKB-KW"/>
</dbReference>
<dbReference type="InterPro" id="IPR000705">
    <property type="entry name" value="Galactokinase"/>
</dbReference>
<keyword evidence="2" id="KW-0547">Nucleotide-binding</keyword>
<evidence type="ECO:0000256" key="1">
    <source>
        <dbReference type="ARBA" id="ARBA00006566"/>
    </source>
</evidence>
<dbReference type="Gene3D" id="3.30.70.3170">
    <property type="match status" value="1"/>
</dbReference>